<dbReference type="OrthoDB" id="9784202at2"/>
<keyword evidence="8" id="KW-1185">Reference proteome</keyword>
<dbReference type="GO" id="GO:0005886">
    <property type="term" value="C:plasma membrane"/>
    <property type="evidence" value="ECO:0007669"/>
    <property type="project" value="UniProtKB-SubCell"/>
</dbReference>
<proteinExistence type="predicted"/>
<accession>A0A4P6KGD2</accession>
<evidence type="ECO:0000256" key="4">
    <source>
        <dbReference type="ARBA" id="ARBA00022989"/>
    </source>
</evidence>
<dbReference type="Proteomes" id="UP000289260">
    <property type="component" value="Chromosome"/>
</dbReference>
<keyword evidence="5 6" id="KW-0472">Membrane</keyword>
<evidence type="ECO:0000256" key="1">
    <source>
        <dbReference type="ARBA" id="ARBA00004651"/>
    </source>
</evidence>
<feature type="transmembrane region" description="Helical" evidence="6">
    <location>
        <begin position="189"/>
        <end position="208"/>
    </location>
</feature>
<feature type="transmembrane region" description="Helical" evidence="6">
    <location>
        <begin position="147"/>
        <end position="169"/>
    </location>
</feature>
<evidence type="ECO:0000313" key="7">
    <source>
        <dbReference type="EMBL" id="QBE49527.1"/>
    </source>
</evidence>
<keyword evidence="2" id="KW-1003">Cell membrane</keyword>
<evidence type="ECO:0000256" key="3">
    <source>
        <dbReference type="ARBA" id="ARBA00022692"/>
    </source>
</evidence>
<comment type="subcellular location">
    <subcellularLocation>
        <location evidence="1">Cell membrane</location>
        <topology evidence="1">Multi-pass membrane protein</topology>
    </subcellularLocation>
</comment>
<protein>
    <submittedName>
        <fullName evidence="7">Lysine transporter LysE</fullName>
    </submittedName>
</protein>
<dbReference type="GO" id="GO:0042970">
    <property type="term" value="F:homoserine transmembrane transporter activity"/>
    <property type="evidence" value="ECO:0007669"/>
    <property type="project" value="TreeGrafter"/>
</dbReference>
<feature type="transmembrane region" description="Helical" evidence="6">
    <location>
        <begin position="120"/>
        <end position="141"/>
    </location>
</feature>
<evidence type="ECO:0000256" key="6">
    <source>
        <dbReference type="SAM" id="Phobius"/>
    </source>
</evidence>
<dbReference type="KEGG" id="ltr:EVS81_12360"/>
<feature type="transmembrane region" description="Helical" evidence="6">
    <location>
        <begin position="40"/>
        <end position="64"/>
    </location>
</feature>
<keyword evidence="4 6" id="KW-1133">Transmembrane helix</keyword>
<evidence type="ECO:0000256" key="2">
    <source>
        <dbReference type="ARBA" id="ARBA00022475"/>
    </source>
</evidence>
<dbReference type="RefSeq" id="WP_130110654.1">
    <property type="nucleotide sequence ID" value="NZ_CP035806.1"/>
</dbReference>
<name>A0A4P6KGD2_9MICO</name>
<dbReference type="EMBL" id="CP035806">
    <property type="protein sequence ID" value="QBE49527.1"/>
    <property type="molecule type" value="Genomic_DNA"/>
</dbReference>
<organism evidence="7 8">
    <name type="scientific">Leucobacter triazinivorans</name>
    <dbReference type="NCBI Taxonomy" id="1784719"/>
    <lineage>
        <taxon>Bacteria</taxon>
        <taxon>Bacillati</taxon>
        <taxon>Actinomycetota</taxon>
        <taxon>Actinomycetes</taxon>
        <taxon>Micrococcales</taxon>
        <taxon>Microbacteriaceae</taxon>
        <taxon>Leucobacter</taxon>
    </lineage>
</organism>
<feature type="transmembrane region" description="Helical" evidence="6">
    <location>
        <begin position="6"/>
        <end position="28"/>
    </location>
</feature>
<sequence length="209" mass="22232">MNPALWISLLTASAVISFTPGAGAINTMSNALTVGWRRSFWGVLGQQLALVLHIFVVAAGVGVLVSSTPILFNAIRVLGAAYLGYLGVRLILAKPRRGAGSAHPDGSLGEGAWSLLRRGLWVNLLNPKAIVFFLAFIPQFIRADAPLLPQYLVLIATVVGVDAVVMWGFFATAAKPFRRAVGSARGQRILNTVFGALFIGVAVLLLFVH</sequence>
<keyword evidence="3 6" id="KW-0812">Transmembrane</keyword>
<dbReference type="Pfam" id="PF01810">
    <property type="entry name" value="LysE"/>
    <property type="match status" value="1"/>
</dbReference>
<dbReference type="AlphaFoldDB" id="A0A4P6KGD2"/>
<reference evidence="7 8" key="1">
    <citation type="submission" date="2019-02" db="EMBL/GenBank/DDBJ databases">
        <authorList>
            <person name="Sun L."/>
            <person name="Pan D."/>
            <person name="Wu X."/>
        </authorList>
    </citation>
    <scope>NUCLEOTIDE SEQUENCE [LARGE SCALE GENOMIC DNA]</scope>
    <source>
        <strain evidence="7 8">JW-1</strain>
    </source>
</reference>
<dbReference type="PANTHER" id="PTHR30086">
    <property type="entry name" value="ARGININE EXPORTER PROTEIN ARGO"/>
    <property type="match status" value="1"/>
</dbReference>
<gene>
    <name evidence="7" type="ORF">EVS81_12360</name>
</gene>
<evidence type="ECO:0000313" key="8">
    <source>
        <dbReference type="Proteomes" id="UP000289260"/>
    </source>
</evidence>
<evidence type="ECO:0000256" key="5">
    <source>
        <dbReference type="ARBA" id="ARBA00023136"/>
    </source>
</evidence>
<dbReference type="PIRSF" id="PIRSF006324">
    <property type="entry name" value="LeuE"/>
    <property type="match status" value="1"/>
</dbReference>
<feature type="transmembrane region" description="Helical" evidence="6">
    <location>
        <begin position="70"/>
        <end position="92"/>
    </location>
</feature>
<dbReference type="InterPro" id="IPR001123">
    <property type="entry name" value="LeuE-type"/>
</dbReference>
<dbReference type="PANTHER" id="PTHR30086:SF14">
    <property type="entry name" value="HOMOSERINE_HOMOSERINE LACTONE EFFLUX PROTEIN"/>
    <property type="match status" value="1"/>
</dbReference>